<keyword evidence="1" id="KW-0732">Signal</keyword>
<gene>
    <name evidence="2" type="ORF">F3B44_26295</name>
</gene>
<evidence type="ECO:0000313" key="3">
    <source>
        <dbReference type="Proteomes" id="UP000479773"/>
    </source>
</evidence>
<proteinExistence type="predicted"/>
<protein>
    <recommendedName>
        <fullName evidence="4">Lipoprotein</fullName>
    </recommendedName>
</protein>
<dbReference type="RefSeq" id="WP_032561015.1">
    <property type="nucleotide sequence ID" value="NZ_JAFKPR010000005.1"/>
</dbReference>
<sequence length="124" mass="13947">MKRKLFFMSCIAFPLFYSACTLKVEKCPAIQENAIPHSKTSREEHEAKSITLHEKLHATFSVSRSDKPSYPNYYGGAFIGDNGRLIVLVKEDLSLKGGLEKTLKVIVFSSSSLRLFLSRTIGFQ</sequence>
<reference evidence="2 3" key="1">
    <citation type="journal article" date="2019" name="Nat. Med.">
        <title>A library of human gut bacterial isolates paired with longitudinal multiomics data enables mechanistic microbiome research.</title>
        <authorList>
            <person name="Poyet M."/>
            <person name="Groussin M."/>
            <person name="Gibbons S.M."/>
            <person name="Avila-Pacheco J."/>
            <person name="Jiang X."/>
            <person name="Kearney S.M."/>
            <person name="Perrotta A.R."/>
            <person name="Berdy B."/>
            <person name="Zhao S."/>
            <person name="Lieberman T.D."/>
            <person name="Swanson P.K."/>
            <person name="Smith M."/>
            <person name="Roesemann S."/>
            <person name="Alexander J.E."/>
            <person name="Rich S.A."/>
            <person name="Livny J."/>
            <person name="Vlamakis H."/>
            <person name="Clish C."/>
            <person name="Bullock K."/>
            <person name="Deik A."/>
            <person name="Scott J."/>
            <person name="Pierce K.A."/>
            <person name="Xavier R.J."/>
            <person name="Alm E.J."/>
        </authorList>
    </citation>
    <scope>NUCLEOTIDE SEQUENCE [LARGE SCALE GENOMIC DNA]</scope>
    <source>
        <strain evidence="2 3">BIOML-A106</strain>
    </source>
</reference>
<evidence type="ECO:0000256" key="1">
    <source>
        <dbReference type="SAM" id="SignalP"/>
    </source>
</evidence>
<name>A0A642EQQ8_BACFG</name>
<dbReference type="AlphaFoldDB" id="A0A642EQQ8"/>
<evidence type="ECO:0000313" key="2">
    <source>
        <dbReference type="EMBL" id="KAA4739713.1"/>
    </source>
</evidence>
<feature type="signal peptide" evidence="1">
    <location>
        <begin position="1"/>
        <end position="19"/>
    </location>
</feature>
<accession>A0A642EQQ8</accession>
<feature type="chain" id="PRO_5030147160" description="Lipoprotein" evidence="1">
    <location>
        <begin position="20"/>
        <end position="124"/>
    </location>
</feature>
<evidence type="ECO:0008006" key="4">
    <source>
        <dbReference type="Google" id="ProtNLM"/>
    </source>
</evidence>
<comment type="caution">
    <text evidence="2">The sequence shown here is derived from an EMBL/GenBank/DDBJ whole genome shotgun (WGS) entry which is preliminary data.</text>
</comment>
<organism evidence="2 3">
    <name type="scientific">Bacteroides fragilis</name>
    <dbReference type="NCBI Taxonomy" id="817"/>
    <lineage>
        <taxon>Bacteria</taxon>
        <taxon>Pseudomonadati</taxon>
        <taxon>Bacteroidota</taxon>
        <taxon>Bacteroidia</taxon>
        <taxon>Bacteroidales</taxon>
        <taxon>Bacteroidaceae</taxon>
        <taxon>Bacteroides</taxon>
    </lineage>
</organism>
<dbReference type="EMBL" id="VWEQ01000216">
    <property type="protein sequence ID" value="KAA4739713.1"/>
    <property type="molecule type" value="Genomic_DNA"/>
</dbReference>
<dbReference type="Proteomes" id="UP000479773">
    <property type="component" value="Unassembled WGS sequence"/>
</dbReference>